<dbReference type="AlphaFoldDB" id="A0A6A2X9W4"/>
<comment type="caution">
    <text evidence="1">The sequence shown here is derived from an EMBL/GenBank/DDBJ whole genome shotgun (WGS) entry which is preliminary data.</text>
</comment>
<accession>A0A6A2X9W4</accession>
<evidence type="ECO:0000313" key="1">
    <source>
        <dbReference type="EMBL" id="KAE8672213.1"/>
    </source>
</evidence>
<name>A0A6A2X9W4_HIBSY</name>
<evidence type="ECO:0000313" key="2">
    <source>
        <dbReference type="Proteomes" id="UP000436088"/>
    </source>
</evidence>
<reference evidence="1" key="1">
    <citation type="submission" date="2019-09" db="EMBL/GenBank/DDBJ databases">
        <title>Draft genome information of white flower Hibiscus syriacus.</title>
        <authorList>
            <person name="Kim Y.-M."/>
        </authorList>
    </citation>
    <scope>NUCLEOTIDE SEQUENCE [LARGE SCALE GENOMIC DNA]</scope>
    <source>
        <strain evidence="1">YM2019G1</strain>
    </source>
</reference>
<dbReference type="EMBL" id="VEPZ02001450">
    <property type="protein sequence ID" value="KAE8672213.1"/>
    <property type="molecule type" value="Genomic_DNA"/>
</dbReference>
<dbReference type="Proteomes" id="UP000436088">
    <property type="component" value="Unassembled WGS sequence"/>
</dbReference>
<gene>
    <name evidence="1" type="ORF">F3Y22_tig00111848pilonHSYRG00228</name>
</gene>
<organism evidence="1 2">
    <name type="scientific">Hibiscus syriacus</name>
    <name type="common">Rose of Sharon</name>
    <dbReference type="NCBI Taxonomy" id="106335"/>
    <lineage>
        <taxon>Eukaryota</taxon>
        <taxon>Viridiplantae</taxon>
        <taxon>Streptophyta</taxon>
        <taxon>Embryophyta</taxon>
        <taxon>Tracheophyta</taxon>
        <taxon>Spermatophyta</taxon>
        <taxon>Magnoliopsida</taxon>
        <taxon>eudicotyledons</taxon>
        <taxon>Gunneridae</taxon>
        <taxon>Pentapetalae</taxon>
        <taxon>rosids</taxon>
        <taxon>malvids</taxon>
        <taxon>Malvales</taxon>
        <taxon>Malvaceae</taxon>
        <taxon>Malvoideae</taxon>
        <taxon>Hibiscus</taxon>
    </lineage>
</organism>
<sequence length="77" mass="8885">MFSGGVWVLRRFSFIGLDEALIRPWLLESSTRLASWKQQRRQRLVGPSGSWNIWKLERRLGRGPRVIITLGFPSGGF</sequence>
<keyword evidence="2" id="KW-1185">Reference proteome</keyword>
<protein>
    <submittedName>
        <fullName evidence="1">Uncharacterized protein</fullName>
    </submittedName>
</protein>
<proteinExistence type="predicted"/>